<evidence type="ECO:0000256" key="1">
    <source>
        <dbReference type="ARBA" id="ARBA00004141"/>
    </source>
</evidence>
<name>A0A976RR32_9LACO</name>
<protein>
    <submittedName>
        <fullName evidence="6">Nicotinamide mononucleotide transporter</fullName>
    </submittedName>
</protein>
<feature type="transmembrane region" description="Helical" evidence="5">
    <location>
        <begin position="12"/>
        <end position="33"/>
    </location>
</feature>
<dbReference type="Pfam" id="PF04973">
    <property type="entry name" value="NMN_transporter"/>
    <property type="match status" value="1"/>
</dbReference>
<dbReference type="GO" id="GO:0016020">
    <property type="term" value="C:membrane"/>
    <property type="evidence" value="ECO:0007669"/>
    <property type="project" value="UniProtKB-SubCell"/>
</dbReference>
<gene>
    <name evidence="6" type="ORF">MOO44_00555</name>
</gene>
<evidence type="ECO:0000256" key="3">
    <source>
        <dbReference type="ARBA" id="ARBA00022989"/>
    </source>
</evidence>
<keyword evidence="2 5" id="KW-0812">Transmembrane</keyword>
<keyword evidence="7" id="KW-1185">Reference proteome</keyword>
<feature type="transmembrane region" description="Helical" evidence="5">
    <location>
        <begin position="45"/>
        <end position="63"/>
    </location>
</feature>
<keyword evidence="3 5" id="KW-1133">Transmembrane helix</keyword>
<keyword evidence="4 5" id="KW-0472">Membrane</keyword>
<evidence type="ECO:0000313" key="6">
    <source>
        <dbReference type="EMBL" id="UQS86229.1"/>
    </source>
</evidence>
<dbReference type="AlphaFoldDB" id="A0A976RR32"/>
<evidence type="ECO:0000313" key="7">
    <source>
        <dbReference type="Proteomes" id="UP000831181"/>
    </source>
</evidence>
<feature type="transmembrane region" description="Helical" evidence="5">
    <location>
        <begin position="100"/>
        <end position="118"/>
    </location>
</feature>
<sequence>MLIMLKAIAKSRVFDLVGVIIVLLSAFLSGYLFETLDEVTHWGGISPLVPFGLISVGSSVLSLYSDRLTARMNNLGNWIGLAGVILSGTIDYLLGNKGAIFTYPVTFIIQAWAIKVWMNSDQYKARKAPTGMKGGLIITSLIVCSFGFSYFTNAIAFTQHDWLFYTTTLVFALSLIANAFNALKLRVQWQFWGLYNIVQLLKALIQGNFANVGKYIYYIINSISGLSYWKD</sequence>
<reference evidence="6" key="1">
    <citation type="journal article" date="2022" name="Int. J. Syst. Evol. Microbiol.">
        <title>Apilactobacillus apisilvae sp. nov., Nicolia spurrieriana gen. nov. sp. nov., Bombilactobacillus folatiphilus sp. nov. and Bombilactobacillus thymidiniphilus sp. nov., four new lactic acid bacterial isolates from stingless bees Tetragonula carbonaria and Austroplebeia australis.</title>
        <authorList>
            <person name="Oliphant S.A."/>
            <person name="Watson-Haigh N.S."/>
            <person name="Sumby K.M."/>
            <person name="Gardner J."/>
            <person name="Groom S."/>
            <person name="Jiranek V."/>
        </authorList>
    </citation>
    <scope>NUCLEOTIDE SEQUENCE</scope>
    <source>
        <strain evidence="6">SGEP1_A5</strain>
    </source>
</reference>
<proteinExistence type="predicted"/>
<geneLocation type="plasmid" evidence="6 7">
    <name>p1unnamed</name>
</geneLocation>
<evidence type="ECO:0000256" key="5">
    <source>
        <dbReference type="SAM" id="Phobius"/>
    </source>
</evidence>
<feature type="transmembrane region" description="Helical" evidence="5">
    <location>
        <begin position="75"/>
        <end position="94"/>
    </location>
</feature>
<organism evidence="6 7">
    <name type="scientific">Nicoliella spurrieriana</name>
    <dbReference type="NCBI Taxonomy" id="2925830"/>
    <lineage>
        <taxon>Bacteria</taxon>
        <taxon>Bacillati</taxon>
        <taxon>Bacillota</taxon>
        <taxon>Bacilli</taxon>
        <taxon>Lactobacillales</taxon>
        <taxon>Lactobacillaceae</taxon>
        <taxon>Nicoliella</taxon>
    </lineage>
</organism>
<dbReference type="Proteomes" id="UP000831181">
    <property type="component" value="Plasmid p1unnamed"/>
</dbReference>
<dbReference type="KEGG" id="lbe:MOO44_00555"/>
<dbReference type="EMBL" id="CP093360">
    <property type="protein sequence ID" value="UQS86229.1"/>
    <property type="molecule type" value="Genomic_DNA"/>
</dbReference>
<keyword evidence="6" id="KW-0614">Plasmid</keyword>
<feature type="transmembrane region" description="Helical" evidence="5">
    <location>
        <begin position="130"/>
        <end position="150"/>
    </location>
</feature>
<feature type="transmembrane region" description="Helical" evidence="5">
    <location>
        <begin position="162"/>
        <end position="183"/>
    </location>
</feature>
<dbReference type="InterPro" id="IPR006419">
    <property type="entry name" value="NMN_transpt_PnuC"/>
</dbReference>
<evidence type="ECO:0000256" key="4">
    <source>
        <dbReference type="ARBA" id="ARBA00023136"/>
    </source>
</evidence>
<dbReference type="GO" id="GO:0034257">
    <property type="term" value="F:nicotinamide riboside transmembrane transporter activity"/>
    <property type="evidence" value="ECO:0007669"/>
    <property type="project" value="InterPro"/>
</dbReference>
<accession>A0A976RR32</accession>
<evidence type="ECO:0000256" key="2">
    <source>
        <dbReference type="ARBA" id="ARBA00022692"/>
    </source>
</evidence>
<comment type="subcellular location">
    <subcellularLocation>
        <location evidence="1">Membrane</location>
        <topology evidence="1">Multi-pass membrane protein</topology>
    </subcellularLocation>
</comment>